<evidence type="ECO:0000256" key="5">
    <source>
        <dbReference type="ARBA" id="ARBA00023239"/>
    </source>
</evidence>
<evidence type="ECO:0000256" key="10">
    <source>
        <dbReference type="ARBA" id="ARBA00048617"/>
    </source>
</evidence>
<dbReference type="PANTHER" id="PTHR12390:SF0">
    <property type="entry name" value="UROPORPHYRINOGEN-III SYNTHASE"/>
    <property type="match status" value="1"/>
</dbReference>
<dbReference type="UniPathway" id="UPA00251">
    <property type="reaction ID" value="UER00320"/>
</dbReference>
<comment type="catalytic activity">
    <reaction evidence="10">
        <text>hydroxymethylbilane = uroporphyrinogen III + H2O</text>
        <dbReference type="Rhea" id="RHEA:18965"/>
        <dbReference type="ChEBI" id="CHEBI:15377"/>
        <dbReference type="ChEBI" id="CHEBI:57308"/>
        <dbReference type="ChEBI" id="CHEBI:57845"/>
        <dbReference type="EC" id="4.2.1.75"/>
    </reaction>
</comment>
<dbReference type="AlphaFoldDB" id="A0A1Y1K2M0"/>
<dbReference type="FunFam" id="3.40.50.10090:FF:000003">
    <property type="entry name" value="uroporphyrinogen-III synthase"/>
    <property type="match status" value="1"/>
</dbReference>
<comment type="function">
    <text evidence="11">Catalyzes cyclization of the linear tetrapyrrole, hydroxymethylbilane, to the macrocyclic uroporphyrinogen III, the branch point for the various sub-pathways leading to the wide diversity of porphyrins. Porphyrins act as cofactors for a multitude of enzymes that perform a variety of processes within the cell such as methionine synthesis (vitamin B12) or oxygen transport (heme).</text>
</comment>
<dbReference type="InterPro" id="IPR003754">
    <property type="entry name" value="4pyrrol_synth_uPrphyn_synth"/>
</dbReference>
<evidence type="ECO:0000313" key="13">
    <source>
        <dbReference type="EMBL" id="JAV54300.1"/>
    </source>
</evidence>
<accession>A0A1Y1K2M0</accession>
<evidence type="ECO:0000259" key="12">
    <source>
        <dbReference type="Pfam" id="PF02602"/>
    </source>
</evidence>
<dbReference type="GO" id="GO:0005829">
    <property type="term" value="C:cytosol"/>
    <property type="evidence" value="ECO:0007669"/>
    <property type="project" value="TreeGrafter"/>
</dbReference>
<organism evidence="13">
    <name type="scientific">Photinus pyralis</name>
    <name type="common">Common eastern firefly</name>
    <name type="synonym">Lampyris pyralis</name>
    <dbReference type="NCBI Taxonomy" id="7054"/>
    <lineage>
        <taxon>Eukaryota</taxon>
        <taxon>Metazoa</taxon>
        <taxon>Ecdysozoa</taxon>
        <taxon>Arthropoda</taxon>
        <taxon>Hexapoda</taxon>
        <taxon>Insecta</taxon>
        <taxon>Pterygota</taxon>
        <taxon>Neoptera</taxon>
        <taxon>Endopterygota</taxon>
        <taxon>Coleoptera</taxon>
        <taxon>Polyphaga</taxon>
        <taxon>Elateriformia</taxon>
        <taxon>Elateroidea</taxon>
        <taxon>Lampyridae</taxon>
        <taxon>Lampyrinae</taxon>
        <taxon>Photinus</taxon>
    </lineage>
</organism>
<dbReference type="Pfam" id="PF02602">
    <property type="entry name" value="HEM4"/>
    <property type="match status" value="1"/>
</dbReference>
<dbReference type="PANTHER" id="PTHR12390">
    <property type="entry name" value="UROPORPHYRINOGEN III SYNTHASE"/>
    <property type="match status" value="1"/>
</dbReference>
<comment type="pathway">
    <text evidence="1">Porphyrin-containing compound metabolism; protoporphyrin-IX biosynthesis; coproporphyrinogen-III from 5-aminolevulinate: step 3/4.</text>
</comment>
<dbReference type="Gene3D" id="3.40.50.10090">
    <property type="match status" value="2"/>
</dbReference>
<evidence type="ECO:0000256" key="9">
    <source>
        <dbReference type="ARBA" id="ARBA00040167"/>
    </source>
</evidence>
<name>A0A1Y1K2M0_PHOPY</name>
<dbReference type="GO" id="GO:0006785">
    <property type="term" value="P:heme B biosynthetic process"/>
    <property type="evidence" value="ECO:0007669"/>
    <property type="project" value="UniProtKB-ARBA"/>
</dbReference>
<comment type="similarity">
    <text evidence="2">Belongs to the uroporphyrinogen-III synthase family.</text>
</comment>
<proteinExistence type="inferred from homology"/>
<evidence type="ECO:0000256" key="7">
    <source>
        <dbReference type="ARBA" id="ARBA00031702"/>
    </source>
</evidence>
<sequence length="254" mass="28699">MKILLNCVLLLKAEKSEEAEDKYESMLTKAGFDVKHVKTLEFRFKNLEELKEKLYKPDSYSGIIFTTPRSVQATCKTLNNENLDKRWMLKNNYVVGEATYQHALNYCGLDCKGKESGNARKLADVIINDKNDITEPLLFPCGNLKTDTLTNEIFEEGIDTDTVIVYETVPNSTLEDEFVDITSNYTNIPEYFVYFSPSGVDFTFNIIQKLSVVDSIKFIAIGPTTEVALKSKSLKVNAVALKPTPHDLLDAIIR</sequence>
<evidence type="ECO:0000256" key="6">
    <source>
        <dbReference type="ARBA" id="ARBA00023244"/>
    </source>
</evidence>
<dbReference type="GO" id="GO:0006782">
    <property type="term" value="P:protoporphyrinogen IX biosynthetic process"/>
    <property type="evidence" value="ECO:0007669"/>
    <property type="project" value="UniProtKB-UniPathway"/>
</dbReference>
<evidence type="ECO:0000256" key="3">
    <source>
        <dbReference type="ARBA" id="ARBA00013109"/>
    </source>
</evidence>
<dbReference type="GO" id="GO:0004852">
    <property type="term" value="F:uroporphyrinogen-III synthase activity"/>
    <property type="evidence" value="ECO:0007669"/>
    <property type="project" value="UniProtKB-EC"/>
</dbReference>
<dbReference type="InterPro" id="IPR039793">
    <property type="entry name" value="UROS/Hem4"/>
</dbReference>
<keyword evidence="4" id="KW-0350">Heme biosynthesis</keyword>
<dbReference type="GO" id="GO:0006780">
    <property type="term" value="P:uroporphyrinogen III biosynthetic process"/>
    <property type="evidence" value="ECO:0007669"/>
    <property type="project" value="InterPro"/>
</dbReference>
<dbReference type="EMBL" id="GEZM01097273">
    <property type="protein sequence ID" value="JAV54300.1"/>
    <property type="molecule type" value="Transcribed_RNA"/>
</dbReference>
<dbReference type="SUPFAM" id="SSF69618">
    <property type="entry name" value="HemD-like"/>
    <property type="match status" value="1"/>
</dbReference>
<evidence type="ECO:0000256" key="4">
    <source>
        <dbReference type="ARBA" id="ARBA00023133"/>
    </source>
</evidence>
<evidence type="ECO:0000256" key="2">
    <source>
        <dbReference type="ARBA" id="ARBA00008133"/>
    </source>
</evidence>
<dbReference type="InterPro" id="IPR036108">
    <property type="entry name" value="4pyrrol_syn_uPrphyn_synt_sf"/>
</dbReference>
<evidence type="ECO:0000256" key="8">
    <source>
        <dbReference type="ARBA" id="ARBA00032649"/>
    </source>
</evidence>
<keyword evidence="5" id="KW-0456">Lyase</keyword>
<keyword evidence="6" id="KW-0627">Porphyrin biosynthesis</keyword>
<reference evidence="13" key="1">
    <citation type="journal article" date="2016" name="Sci. Rep.">
        <title>Molecular characterization of firefly nuptial gifts: a multi-omics approach sheds light on postcopulatory sexual selection.</title>
        <authorList>
            <person name="Al-Wathiqui N."/>
            <person name="Fallon T.R."/>
            <person name="South A."/>
            <person name="Weng J.K."/>
            <person name="Lewis S.M."/>
        </authorList>
    </citation>
    <scope>NUCLEOTIDE SEQUENCE</scope>
</reference>
<feature type="domain" description="Tetrapyrrole biosynthesis uroporphyrinogen III synthase" evidence="12">
    <location>
        <begin position="22"/>
        <end position="249"/>
    </location>
</feature>
<evidence type="ECO:0000256" key="11">
    <source>
        <dbReference type="ARBA" id="ARBA00060039"/>
    </source>
</evidence>
<evidence type="ECO:0000256" key="1">
    <source>
        <dbReference type="ARBA" id="ARBA00004772"/>
    </source>
</evidence>
<protein>
    <recommendedName>
        <fullName evidence="9">Uroporphyrinogen-III synthase</fullName>
        <ecNumber evidence="3">4.2.1.75</ecNumber>
    </recommendedName>
    <alternativeName>
        <fullName evidence="8">Hydroxymethylbilane hydrolyase [cyclizing]</fullName>
    </alternativeName>
    <alternativeName>
        <fullName evidence="7">Uroporphyrinogen-III cosynthase</fullName>
    </alternativeName>
</protein>
<dbReference type="CDD" id="cd06578">
    <property type="entry name" value="HemD"/>
    <property type="match status" value="1"/>
</dbReference>
<dbReference type="EC" id="4.2.1.75" evidence="3"/>